<dbReference type="Proteomes" id="UP000824469">
    <property type="component" value="Unassembled WGS sequence"/>
</dbReference>
<protein>
    <recommendedName>
        <fullName evidence="2">Transport inhibitor response 1 domain-containing protein</fullName>
    </recommendedName>
</protein>
<name>A0AA38FHC8_TAXCH</name>
<dbReference type="SUPFAM" id="SSF52047">
    <property type="entry name" value="RNI-like"/>
    <property type="match status" value="1"/>
</dbReference>
<dbReference type="AlphaFoldDB" id="A0AA38FHC8"/>
<keyword evidence="4" id="KW-1185">Reference proteome</keyword>
<evidence type="ECO:0000259" key="2">
    <source>
        <dbReference type="Pfam" id="PF18791"/>
    </source>
</evidence>
<dbReference type="InterPro" id="IPR032675">
    <property type="entry name" value="LRR_dom_sf"/>
</dbReference>
<dbReference type="Pfam" id="PF18791">
    <property type="entry name" value="Transp_inhibit"/>
    <property type="match status" value="1"/>
</dbReference>
<dbReference type="InterPro" id="IPR041101">
    <property type="entry name" value="Transp_inhibit"/>
</dbReference>
<feature type="region of interest" description="Disordered" evidence="1">
    <location>
        <begin position="1"/>
        <end position="20"/>
    </location>
</feature>
<feature type="domain" description="Transport inhibitor response 1" evidence="2">
    <location>
        <begin position="169"/>
        <end position="215"/>
    </location>
</feature>
<reference evidence="3 4" key="1">
    <citation type="journal article" date="2021" name="Nat. Plants">
        <title>The Taxus genome provides insights into paclitaxel biosynthesis.</title>
        <authorList>
            <person name="Xiong X."/>
            <person name="Gou J."/>
            <person name="Liao Q."/>
            <person name="Li Y."/>
            <person name="Zhou Q."/>
            <person name="Bi G."/>
            <person name="Li C."/>
            <person name="Du R."/>
            <person name="Wang X."/>
            <person name="Sun T."/>
            <person name="Guo L."/>
            <person name="Liang H."/>
            <person name="Lu P."/>
            <person name="Wu Y."/>
            <person name="Zhang Z."/>
            <person name="Ro D.K."/>
            <person name="Shang Y."/>
            <person name="Huang S."/>
            <person name="Yan J."/>
        </authorList>
    </citation>
    <scope>NUCLEOTIDE SEQUENCE [LARGE SCALE GENOMIC DNA]</scope>
    <source>
        <strain evidence="3">Ta-2019</strain>
    </source>
</reference>
<comment type="caution">
    <text evidence="3">The sequence shown here is derived from an EMBL/GenBank/DDBJ whole genome shotgun (WGS) entry which is preliminary data.</text>
</comment>
<feature type="non-terminal residue" evidence="3">
    <location>
        <position position="258"/>
    </location>
</feature>
<evidence type="ECO:0000313" key="3">
    <source>
        <dbReference type="EMBL" id="KAH9301631.1"/>
    </source>
</evidence>
<gene>
    <name evidence="3" type="ORF">KI387_013214</name>
</gene>
<evidence type="ECO:0000313" key="4">
    <source>
        <dbReference type="Proteomes" id="UP000824469"/>
    </source>
</evidence>
<dbReference type="EMBL" id="JAHRHJ020000009">
    <property type="protein sequence ID" value="KAH9301631.1"/>
    <property type="molecule type" value="Genomic_DNA"/>
</dbReference>
<evidence type="ECO:0000256" key="1">
    <source>
        <dbReference type="SAM" id="MobiDB-lite"/>
    </source>
</evidence>
<organism evidence="3 4">
    <name type="scientific">Taxus chinensis</name>
    <name type="common">Chinese yew</name>
    <name type="synonym">Taxus wallichiana var. chinensis</name>
    <dbReference type="NCBI Taxonomy" id="29808"/>
    <lineage>
        <taxon>Eukaryota</taxon>
        <taxon>Viridiplantae</taxon>
        <taxon>Streptophyta</taxon>
        <taxon>Embryophyta</taxon>
        <taxon>Tracheophyta</taxon>
        <taxon>Spermatophyta</taxon>
        <taxon>Pinopsida</taxon>
        <taxon>Pinidae</taxon>
        <taxon>Conifers II</taxon>
        <taxon>Cupressales</taxon>
        <taxon>Taxaceae</taxon>
        <taxon>Taxus</taxon>
    </lineage>
</organism>
<dbReference type="Gene3D" id="3.80.10.10">
    <property type="entry name" value="Ribonuclease Inhibitor"/>
    <property type="match status" value="1"/>
</dbReference>
<accession>A0AA38FHC8</accession>
<proteinExistence type="predicted"/>
<dbReference type="Gene3D" id="1.20.1250.20">
    <property type="entry name" value="MFS general substrate transporter like domains"/>
    <property type="match status" value="1"/>
</dbReference>
<sequence length="258" mass="28867">MAASGQNNERHRGNVPRGSRAVAHRALRDGARLLVHRSPHRPRWALRNTANGLLLYDGLYVGACNPLQSLARAHHTVFVVMYSLTFFFANFGPNITTFIVPAEIFPARLRSTCHGEPLSELSGSSTRHKAGMQMKQRKDIQQVEASSRHHVFIGNCYSASPSTIINRFPKVKALTLKGKPRFVDFNLVPKNWGAHLHPWVLSMASAYPWLETLSLNKMTIIDDNLAILANSFPNFKELVLFYCEGFNTGALAMIARKC</sequence>
<dbReference type="InterPro" id="IPR036259">
    <property type="entry name" value="MFS_trans_sf"/>
</dbReference>